<dbReference type="InterPro" id="IPR018253">
    <property type="entry name" value="DnaJ_domain_CS"/>
</dbReference>
<dbReference type="OrthoDB" id="5242140at2"/>
<dbReference type="PROSITE" id="PS50076">
    <property type="entry name" value="DNAJ_2"/>
    <property type="match status" value="1"/>
</dbReference>
<evidence type="ECO:0000259" key="3">
    <source>
        <dbReference type="PROSITE" id="PS50076"/>
    </source>
</evidence>
<keyword evidence="2" id="KW-1133">Transmembrane helix</keyword>
<accession>A0A024H5B4</accession>
<feature type="transmembrane region" description="Helical" evidence="2">
    <location>
        <begin position="182"/>
        <end position="204"/>
    </location>
</feature>
<sequence length="420" mass="46114">MTQATVTHYEVLGVPTTADTAEIKKAYQRRLRTSHPDTGGSTGLFRLVQEAYEVLSDPDRRAAYDRAPKNKNSGNTAGSTGQRPQQERSEPQPDSSQQKPKPGFADMEQPPAPPPWTGPPVEYRPPLVRPSGEPQTVRRPAPAWTRTWRTVFFVLGSVCTVPPLFSTIWYFSTTQSNPNWLIMGLTCFLIAVLTVGFWFVVAMLPKWWTTRKRPAPPTDLATAYLAEEIVSRTVHGVPGRGLSVGRFGERAEIGAEGERRTARLITGSVLPAIPSARLINGLRWPGSEHADLDHAVIAGNRIALIDSKLWADGTYWWDNKQLFRNGRELKAFGLGAGVEAIRAAYPGYVVDGWVVLHSPSGSLTLPSIERAGMFPLPGRAPVRLVTPLELVKEVHAFLVQGDAPHTVQVPALAALLRSMV</sequence>
<feature type="compositionally biased region" description="Polar residues" evidence="1">
    <location>
        <begin position="70"/>
        <end position="81"/>
    </location>
</feature>
<comment type="caution">
    <text evidence="4">The sequence shown here is derived from an EMBL/GenBank/DDBJ whole genome shotgun (WGS) entry which is preliminary data.</text>
</comment>
<dbReference type="InterPro" id="IPR001623">
    <property type="entry name" value="DnaJ_domain"/>
</dbReference>
<dbReference type="Pfam" id="PF08378">
    <property type="entry name" value="NERD"/>
    <property type="match status" value="1"/>
</dbReference>
<dbReference type="InterPro" id="IPR011528">
    <property type="entry name" value="NERD"/>
</dbReference>
<keyword evidence="2" id="KW-0472">Membrane</keyword>
<dbReference type="SMART" id="SM00271">
    <property type="entry name" value="DnaJ"/>
    <property type="match status" value="1"/>
</dbReference>
<organism evidence="4 5">
    <name type="scientific">Pseudarthrobacter siccitolerans</name>
    <dbReference type="NCBI Taxonomy" id="861266"/>
    <lineage>
        <taxon>Bacteria</taxon>
        <taxon>Bacillati</taxon>
        <taxon>Actinomycetota</taxon>
        <taxon>Actinomycetes</taxon>
        <taxon>Micrococcales</taxon>
        <taxon>Micrococcaceae</taxon>
        <taxon>Pseudarthrobacter</taxon>
    </lineage>
</organism>
<evidence type="ECO:0000256" key="2">
    <source>
        <dbReference type="SAM" id="Phobius"/>
    </source>
</evidence>
<name>A0A024H5B4_9MICC</name>
<dbReference type="PANTHER" id="PTHR44240">
    <property type="entry name" value="DNAJ DOMAIN (PROKARYOTIC HEAT SHOCK PROTEIN)-RELATED"/>
    <property type="match status" value="1"/>
</dbReference>
<dbReference type="Pfam" id="PF00226">
    <property type="entry name" value="DnaJ"/>
    <property type="match status" value="1"/>
</dbReference>
<reference evidence="5" key="1">
    <citation type="journal article" date="2014" name="Genome Announc.">
        <title>Genome Sequence of Arthrobacter siccitolerans 4J27, a Xeroprotectant-Producing Desiccation-Tolerant Microorganism.</title>
        <authorList>
            <person name="Manzanera M."/>
            <person name="Santa-Cruz-Calvo L."/>
            <person name="Vilchez J.I."/>
            <person name="Garcia-Fontana C."/>
            <person name="Silva-Castro G.A."/>
            <person name="Calvo C."/>
            <person name="Gonzalez-Lopez J."/>
        </authorList>
    </citation>
    <scope>NUCLEOTIDE SEQUENCE [LARGE SCALE GENOMIC DNA]</scope>
    <source>
        <strain evidence="5">4J27</strain>
    </source>
</reference>
<proteinExistence type="predicted"/>
<dbReference type="STRING" id="861266.ARTSIC4J27_3178"/>
<dbReference type="InterPro" id="IPR052276">
    <property type="entry name" value="Diphthamide-biosynth_chaperone"/>
</dbReference>
<feature type="domain" description="J" evidence="3">
    <location>
        <begin position="7"/>
        <end position="68"/>
    </location>
</feature>
<dbReference type="InterPro" id="IPR036869">
    <property type="entry name" value="J_dom_sf"/>
</dbReference>
<evidence type="ECO:0000256" key="1">
    <source>
        <dbReference type="SAM" id="MobiDB-lite"/>
    </source>
</evidence>
<protein>
    <submittedName>
        <fullName evidence="4">DnaJ domain protein</fullName>
    </submittedName>
</protein>
<dbReference type="SUPFAM" id="SSF46565">
    <property type="entry name" value="Chaperone J-domain"/>
    <property type="match status" value="1"/>
</dbReference>
<feature type="compositionally biased region" description="Low complexity" evidence="1">
    <location>
        <begin position="92"/>
        <end position="102"/>
    </location>
</feature>
<dbReference type="Gene3D" id="1.10.287.110">
    <property type="entry name" value="DnaJ domain"/>
    <property type="match status" value="1"/>
</dbReference>
<feature type="region of interest" description="Disordered" evidence="1">
    <location>
        <begin position="58"/>
        <end position="140"/>
    </location>
</feature>
<dbReference type="AlphaFoldDB" id="A0A024H5B4"/>
<keyword evidence="5" id="KW-1185">Reference proteome</keyword>
<feature type="compositionally biased region" description="Basic and acidic residues" evidence="1">
    <location>
        <begin position="58"/>
        <end position="68"/>
    </location>
</feature>
<dbReference type="PROSITE" id="PS00636">
    <property type="entry name" value="DNAJ_1"/>
    <property type="match status" value="1"/>
</dbReference>
<dbReference type="Proteomes" id="UP000035722">
    <property type="component" value="Unassembled WGS sequence"/>
</dbReference>
<dbReference type="PRINTS" id="PR00625">
    <property type="entry name" value="JDOMAIN"/>
</dbReference>
<feature type="transmembrane region" description="Helical" evidence="2">
    <location>
        <begin position="148"/>
        <end position="170"/>
    </location>
</feature>
<gene>
    <name evidence="4" type="primary">dnaJ</name>
    <name evidence="4" type="ORF">ARTSIC4J27_3178</name>
</gene>
<dbReference type="PANTHER" id="PTHR44240:SF10">
    <property type="entry name" value="J DOMAIN-CONTAINING PROTEIN"/>
    <property type="match status" value="1"/>
</dbReference>
<dbReference type="EMBL" id="CAQI01000048">
    <property type="protein sequence ID" value="CCQ47198.1"/>
    <property type="molecule type" value="Genomic_DNA"/>
</dbReference>
<evidence type="ECO:0000313" key="5">
    <source>
        <dbReference type="Proteomes" id="UP000035722"/>
    </source>
</evidence>
<evidence type="ECO:0000313" key="4">
    <source>
        <dbReference type="EMBL" id="CCQ47198.1"/>
    </source>
</evidence>
<dbReference type="CDD" id="cd06257">
    <property type="entry name" value="DnaJ"/>
    <property type="match status" value="1"/>
</dbReference>
<keyword evidence="2" id="KW-0812">Transmembrane</keyword>